<protein>
    <submittedName>
        <fullName evidence="1">Uncharacterized protein</fullName>
    </submittedName>
</protein>
<organism evidence="1 2">
    <name type="scientific">Dreissena polymorpha</name>
    <name type="common">Zebra mussel</name>
    <name type="synonym">Mytilus polymorpha</name>
    <dbReference type="NCBI Taxonomy" id="45954"/>
    <lineage>
        <taxon>Eukaryota</taxon>
        <taxon>Metazoa</taxon>
        <taxon>Spiralia</taxon>
        <taxon>Lophotrochozoa</taxon>
        <taxon>Mollusca</taxon>
        <taxon>Bivalvia</taxon>
        <taxon>Autobranchia</taxon>
        <taxon>Heteroconchia</taxon>
        <taxon>Euheterodonta</taxon>
        <taxon>Imparidentia</taxon>
        <taxon>Neoheterodontei</taxon>
        <taxon>Myida</taxon>
        <taxon>Dreissenoidea</taxon>
        <taxon>Dreissenidae</taxon>
        <taxon>Dreissena</taxon>
    </lineage>
</organism>
<proteinExistence type="predicted"/>
<reference evidence="1" key="2">
    <citation type="submission" date="2020-11" db="EMBL/GenBank/DDBJ databases">
        <authorList>
            <person name="McCartney M.A."/>
            <person name="Auch B."/>
            <person name="Kono T."/>
            <person name="Mallez S."/>
            <person name="Becker A."/>
            <person name="Gohl D.M."/>
            <person name="Silverstein K.A.T."/>
            <person name="Koren S."/>
            <person name="Bechman K.B."/>
            <person name="Herman A."/>
            <person name="Abrahante J.E."/>
            <person name="Garbe J."/>
        </authorList>
    </citation>
    <scope>NUCLEOTIDE SEQUENCE</scope>
    <source>
        <strain evidence="1">Duluth1</strain>
        <tissue evidence="1">Whole animal</tissue>
    </source>
</reference>
<keyword evidence="2" id="KW-1185">Reference proteome</keyword>
<sequence>MENWKTAPWQPCFQTNRNYFSNLVETSRKNVMTKFHEDWTIKLIFKLDVDIIGTKLWTNFYEDQTVNVAYRVLTRRNVGNPSRMMENGQKLLCSSDQLKEIFDIE</sequence>
<evidence type="ECO:0000313" key="1">
    <source>
        <dbReference type="EMBL" id="KAH3725166.1"/>
    </source>
</evidence>
<evidence type="ECO:0000313" key="2">
    <source>
        <dbReference type="Proteomes" id="UP000828390"/>
    </source>
</evidence>
<dbReference type="EMBL" id="JAIWYP010000012">
    <property type="protein sequence ID" value="KAH3725166.1"/>
    <property type="molecule type" value="Genomic_DNA"/>
</dbReference>
<accession>A0A9D4CJ62</accession>
<dbReference type="Proteomes" id="UP000828390">
    <property type="component" value="Unassembled WGS sequence"/>
</dbReference>
<reference evidence="1" key="1">
    <citation type="journal article" date="2019" name="bioRxiv">
        <title>The Genome of the Zebra Mussel, Dreissena polymorpha: A Resource for Invasive Species Research.</title>
        <authorList>
            <person name="McCartney M.A."/>
            <person name="Auch B."/>
            <person name="Kono T."/>
            <person name="Mallez S."/>
            <person name="Zhang Y."/>
            <person name="Obille A."/>
            <person name="Becker A."/>
            <person name="Abrahante J.E."/>
            <person name="Garbe J."/>
            <person name="Badalamenti J.P."/>
            <person name="Herman A."/>
            <person name="Mangelson H."/>
            <person name="Liachko I."/>
            <person name="Sullivan S."/>
            <person name="Sone E.D."/>
            <person name="Koren S."/>
            <person name="Silverstein K.A.T."/>
            <person name="Beckman K.B."/>
            <person name="Gohl D.M."/>
        </authorList>
    </citation>
    <scope>NUCLEOTIDE SEQUENCE</scope>
    <source>
        <strain evidence="1">Duluth1</strain>
        <tissue evidence="1">Whole animal</tissue>
    </source>
</reference>
<comment type="caution">
    <text evidence="1">The sequence shown here is derived from an EMBL/GenBank/DDBJ whole genome shotgun (WGS) entry which is preliminary data.</text>
</comment>
<gene>
    <name evidence="1" type="ORF">DPMN_051001</name>
</gene>
<feature type="non-terminal residue" evidence="1">
    <location>
        <position position="1"/>
    </location>
</feature>
<name>A0A9D4CJ62_DREPO</name>
<dbReference type="AlphaFoldDB" id="A0A9D4CJ62"/>